<accession>A0ABW1F237</accession>
<dbReference type="Gene3D" id="3.30.559.30">
    <property type="entry name" value="Nonribosomal peptide synthetase, condensation domain"/>
    <property type="match status" value="1"/>
</dbReference>
<dbReference type="InterPro" id="IPR023213">
    <property type="entry name" value="CAT-like_dom_sf"/>
</dbReference>
<comment type="caution">
    <text evidence="2">The sequence shown here is derived from an EMBL/GenBank/DDBJ whole genome shotgun (WGS) entry which is preliminary data.</text>
</comment>
<dbReference type="InterPro" id="IPR001242">
    <property type="entry name" value="Condensation_dom"/>
</dbReference>
<dbReference type="Pfam" id="PF00668">
    <property type="entry name" value="Condensation"/>
    <property type="match status" value="1"/>
</dbReference>
<evidence type="ECO:0000259" key="1">
    <source>
        <dbReference type="Pfam" id="PF00668"/>
    </source>
</evidence>
<evidence type="ECO:0000313" key="3">
    <source>
        <dbReference type="Proteomes" id="UP001596067"/>
    </source>
</evidence>
<dbReference type="PANTHER" id="PTHR45527:SF1">
    <property type="entry name" value="FATTY ACID SYNTHASE"/>
    <property type="match status" value="1"/>
</dbReference>
<gene>
    <name evidence="2" type="ORF">ACFP0N_24935</name>
</gene>
<protein>
    <submittedName>
        <fullName evidence="2">Condensation domain-containing protein</fullName>
    </submittedName>
</protein>
<dbReference type="PANTHER" id="PTHR45527">
    <property type="entry name" value="NONRIBOSOMAL PEPTIDE SYNTHETASE"/>
    <property type="match status" value="1"/>
</dbReference>
<evidence type="ECO:0000313" key="2">
    <source>
        <dbReference type="EMBL" id="MFC5888213.1"/>
    </source>
</evidence>
<organism evidence="2 3">
    <name type="scientific">Kitasatospora aburaviensis</name>
    <dbReference type="NCBI Taxonomy" id="67265"/>
    <lineage>
        <taxon>Bacteria</taxon>
        <taxon>Bacillati</taxon>
        <taxon>Actinomycetota</taxon>
        <taxon>Actinomycetes</taxon>
        <taxon>Kitasatosporales</taxon>
        <taxon>Streptomycetaceae</taxon>
        <taxon>Kitasatospora</taxon>
    </lineage>
</organism>
<keyword evidence="3" id="KW-1185">Reference proteome</keyword>
<dbReference type="SUPFAM" id="SSF52777">
    <property type="entry name" value="CoA-dependent acyltransferases"/>
    <property type="match status" value="2"/>
</dbReference>
<feature type="domain" description="Condensation" evidence="1">
    <location>
        <begin position="30"/>
        <end position="364"/>
    </location>
</feature>
<dbReference type="RefSeq" id="WP_313766779.1">
    <property type="nucleotide sequence ID" value="NZ_BAAAVH010000014.1"/>
</dbReference>
<dbReference type="Proteomes" id="UP001596067">
    <property type="component" value="Unassembled WGS sequence"/>
</dbReference>
<reference evidence="3" key="1">
    <citation type="journal article" date="2019" name="Int. J. Syst. Evol. Microbiol.">
        <title>The Global Catalogue of Microorganisms (GCM) 10K type strain sequencing project: providing services to taxonomists for standard genome sequencing and annotation.</title>
        <authorList>
            <consortium name="The Broad Institute Genomics Platform"/>
            <consortium name="The Broad Institute Genome Sequencing Center for Infectious Disease"/>
            <person name="Wu L."/>
            <person name="Ma J."/>
        </authorList>
    </citation>
    <scope>NUCLEOTIDE SEQUENCE [LARGE SCALE GENOMIC DNA]</scope>
    <source>
        <strain evidence="3">CGMCC 4.1469</strain>
    </source>
</reference>
<sequence length="438" mass="44991">MHSSITAAYLARFRSVAAGSSAADSGDGLLPLTGAQRRFLIARRRDPQSRTDVVPLFFAYPRGTVDLPRLHRAALRLAASHPALHGSFATVRGTPVLRLGGPSVAVERAETGPDGTAEEALRRALLDWPADGPALRLLLAAAPDDEEELLAVALDHAACDEQSLGLVTAGLAVAYAEDGPAEPAADDGSAAYREAVELQLAAEDAAASAAAHAYWAARLGGLGGSGDAADAGPAARSTGMVTHRLPAATGAARGAVFPALLDAVGAAAHRLGEGDRALALGYPWGGRPPGAAPVVGCFLNTLVHPAPAGPAAGQADRTGLDELSAAWWDDLDHADTPFDDVVRAARSAGARWSGALDGLLTFEDLQRRPPLVLAGTAGRETHLAGRPLAAPLAVSASHGDDLLVRLAWDRDRYPDVAAEAAFEALLSTLRRHLGGPAA</sequence>
<name>A0ABW1F237_9ACTN</name>
<dbReference type="EMBL" id="JBHSOD010000036">
    <property type="protein sequence ID" value="MFC5888213.1"/>
    <property type="molecule type" value="Genomic_DNA"/>
</dbReference>
<dbReference type="Gene3D" id="3.30.559.10">
    <property type="entry name" value="Chloramphenicol acetyltransferase-like domain"/>
    <property type="match status" value="1"/>
</dbReference>
<proteinExistence type="predicted"/>